<evidence type="ECO:0000313" key="3">
    <source>
        <dbReference type="Proteomes" id="UP001595477"/>
    </source>
</evidence>
<dbReference type="EMBL" id="JBHRSX010000098">
    <property type="protein sequence ID" value="MFC3203872.1"/>
    <property type="molecule type" value="Genomic_DNA"/>
</dbReference>
<dbReference type="RefSeq" id="WP_123324574.1">
    <property type="nucleotide sequence ID" value="NZ_JBHRSX010000098.1"/>
</dbReference>
<evidence type="ECO:0000313" key="2">
    <source>
        <dbReference type="EMBL" id="MFC3203872.1"/>
    </source>
</evidence>
<gene>
    <name evidence="2" type="ORF">ACFOEW_18875</name>
</gene>
<evidence type="ECO:0000256" key="1">
    <source>
        <dbReference type="SAM" id="Phobius"/>
    </source>
</evidence>
<feature type="transmembrane region" description="Helical" evidence="1">
    <location>
        <begin position="15"/>
        <end position="36"/>
    </location>
</feature>
<keyword evidence="3" id="KW-1185">Reference proteome</keyword>
<reference evidence="3" key="1">
    <citation type="journal article" date="2019" name="Int. J. Syst. Evol. Microbiol.">
        <title>The Global Catalogue of Microorganisms (GCM) 10K type strain sequencing project: providing services to taxonomists for standard genome sequencing and annotation.</title>
        <authorList>
            <consortium name="The Broad Institute Genomics Platform"/>
            <consortium name="The Broad Institute Genome Sequencing Center for Infectious Disease"/>
            <person name="Wu L."/>
            <person name="Ma J."/>
        </authorList>
    </citation>
    <scope>NUCLEOTIDE SEQUENCE [LARGE SCALE GENOMIC DNA]</scope>
    <source>
        <strain evidence="3">KCTC 52449</strain>
    </source>
</reference>
<keyword evidence="1" id="KW-0812">Transmembrane</keyword>
<sequence>MLLRRVLLHVRQQNWFAVLLDFVIVVVGVFIGVQVANWNETQKQQLLYHDAYQRVNQEVSNNIKSIRAVQNYYRKRLPAVQRVIETLRTCGADGGSIENIEATFPVVMNYSQILLSVRDIELLLSNNSFLAFQHTELRTRLSELANYTRFYELELASKTAEMKDTSFLNQLASGPLLGSPEDNIKSIKDGAVGSQELIRKHRFKESLDKVCKNEVILRKYFGWEEAVYFQVVVGQMAVEHFERELTYLKGAYPTEK</sequence>
<name>A0ABV7K331_9ALTE</name>
<organism evidence="2 3">
    <name type="scientific">Alteromonas oceani</name>
    <dbReference type="NCBI Taxonomy" id="2071609"/>
    <lineage>
        <taxon>Bacteria</taxon>
        <taxon>Pseudomonadati</taxon>
        <taxon>Pseudomonadota</taxon>
        <taxon>Gammaproteobacteria</taxon>
        <taxon>Alteromonadales</taxon>
        <taxon>Alteromonadaceae</taxon>
        <taxon>Alteromonas/Salinimonas group</taxon>
        <taxon>Alteromonas</taxon>
    </lineage>
</organism>
<proteinExistence type="predicted"/>
<comment type="caution">
    <text evidence="2">The sequence shown here is derived from an EMBL/GenBank/DDBJ whole genome shotgun (WGS) entry which is preliminary data.</text>
</comment>
<keyword evidence="1" id="KW-0472">Membrane</keyword>
<protein>
    <submittedName>
        <fullName evidence="2">Uncharacterized protein</fullName>
    </submittedName>
</protein>
<accession>A0ABV7K331</accession>
<dbReference type="Proteomes" id="UP001595477">
    <property type="component" value="Unassembled WGS sequence"/>
</dbReference>
<keyword evidence="1" id="KW-1133">Transmembrane helix</keyword>